<dbReference type="InterPro" id="IPR014026">
    <property type="entry name" value="UDP-Glc/GDP-Man_DH_dimer"/>
</dbReference>
<sequence length="427" mass="46011">MSRDRQLTEHTRLVVVGQGHVGLPVAMRAVSAGYCVVGLDVDAVRVWSLKAGRSYVDGIGDVDVCQALATGRYRPTVCYDEIETFDAAIITVPVPVRNSAPDFGFLESAVEGIAPQLRAGATVVLESACYPGTTEEIVVPLLEKGSGLAAGTDFSVGYSPSRARPGNPKWTFENTPKLVSGVDDQSLVTVRALYDILVDKTVPVETVREAELAKLLEDTFEHVNLALANEMAMFAHQLDVDVWKAIDAATTKPFGFLAFQPGPGVGGHCLPVGPGCPPWRAPRLAERDFRLAGLANDLNEHMPDYLVERLAAALEARQKDLSGSVITLLGLAAEANTGDIGESPALRVSALLAERGAVLRAVDSHVEPHRCPAAVKLVELSESCLRQADAVVLLTDHDDIDYELVERESQLAFDTRHRLRGSQVEYL</sequence>
<name>A0A9W6R526_9PSEU</name>
<evidence type="ECO:0000313" key="6">
    <source>
        <dbReference type="Proteomes" id="UP001165136"/>
    </source>
</evidence>
<dbReference type="PANTHER" id="PTHR43491">
    <property type="entry name" value="UDP-N-ACETYL-D-MANNOSAMINE DEHYDROGENASE"/>
    <property type="match status" value="1"/>
</dbReference>
<organism evidence="5 6">
    <name type="scientific">Amycolatopsis taiwanensis</name>
    <dbReference type="NCBI Taxonomy" id="342230"/>
    <lineage>
        <taxon>Bacteria</taxon>
        <taxon>Bacillati</taxon>
        <taxon>Actinomycetota</taxon>
        <taxon>Actinomycetes</taxon>
        <taxon>Pseudonocardiales</taxon>
        <taxon>Pseudonocardiaceae</taxon>
        <taxon>Amycolatopsis</taxon>
    </lineage>
</organism>
<dbReference type="GO" id="GO:0016616">
    <property type="term" value="F:oxidoreductase activity, acting on the CH-OH group of donors, NAD or NADP as acceptor"/>
    <property type="evidence" value="ECO:0007669"/>
    <property type="project" value="InterPro"/>
</dbReference>
<comment type="caution">
    <text evidence="5">The sequence shown here is derived from an EMBL/GenBank/DDBJ whole genome shotgun (WGS) entry which is preliminary data.</text>
</comment>
<reference evidence="5" key="1">
    <citation type="submission" date="2023-03" db="EMBL/GenBank/DDBJ databases">
        <title>Amycolatopsis taiwanensis NBRC 103393.</title>
        <authorList>
            <person name="Ichikawa N."/>
            <person name="Sato H."/>
            <person name="Tonouchi N."/>
        </authorList>
    </citation>
    <scope>NUCLEOTIDE SEQUENCE</scope>
    <source>
        <strain evidence="5">NBRC 103393</strain>
    </source>
</reference>
<dbReference type="PIRSF" id="PIRSF000124">
    <property type="entry name" value="UDPglc_GDPman_dh"/>
    <property type="match status" value="1"/>
</dbReference>
<comment type="similarity">
    <text evidence="3">Belongs to the UDP-glucose/GDP-mannose dehydrogenase family.</text>
</comment>
<dbReference type="EMBL" id="BSTI01000015">
    <property type="protein sequence ID" value="GLY69254.1"/>
    <property type="molecule type" value="Genomic_DNA"/>
</dbReference>
<dbReference type="Pfam" id="PF03721">
    <property type="entry name" value="UDPG_MGDP_dh_N"/>
    <property type="match status" value="1"/>
</dbReference>
<evidence type="ECO:0000256" key="3">
    <source>
        <dbReference type="PIRNR" id="PIRNR000124"/>
    </source>
</evidence>
<dbReference type="SUPFAM" id="SSF48179">
    <property type="entry name" value="6-phosphogluconate dehydrogenase C-terminal domain-like"/>
    <property type="match status" value="1"/>
</dbReference>
<evidence type="ECO:0000256" key="2">
    <source>
        <dbReference type="ARBA" id="ARBA00023027"/>
    </source>
</evidence>
<dbReference type="RefSeq" id="WP_043842845.1">
    <property type="nucleotide sequence ID" value="NZ_BSTI01000015.1"/>
</dbReference>
<dbReference type="NCBIfam" id="TIGR03026">
    <property type="entry name" value="NDP-sugDHase"/>
    <property type="match status" value="1"/>
</dbReference>
<dbReference type="SUPFAM" id="SSF52413">
    <property type="entry name" value="UDP-glucose/GDP-mannose dehydrogenase C-terminal domain"/>
    <property type="match status" value="1"/>
</dbReference>
<dbReference type="PANTHER" id="PTHR43491:SF1">
    <property type="entry name" value="UDP-N-ACETYL-D-MANNOSAMINE DEHYDROGENASE"/>
    <property type="match status" value="1"/>
</dbReference>
<dbReference type="PIRSF" id="PIRSF500136">
    <property type="entry name" value="UDP_ManNAc_DH"/>
    <property type="match status" value="1"/>
</dbReference>
<gene>
    <name evidence="5" type="ORF">Atai01_58730</name>
</gene>
<protein>
    <submittedName>
        <fullName evidence="5">UDP-N-acetyl-D-glucosamine dehydrogenase</fullName>
    </submittedName>
</protein>
<keyword evidence="2" id="KW-0520">NAD</keyword>
<dbReference type="Pfam" id="PF03720">
    <property type="entry name" value="UDPG_MGDP_dh_C"/>
    <property type="match status" value="1"/>
</dbReference>
<dbReference type="Pfam" id="PF00984">
    <property type="entry name" value="UDPG_MGDP_dh"/>
    <property type="match status" value="1"/>
</dbReference>
<feature type="domain" description="UDP-glucose/GDP-mannose dehydrogenase C-terminal" evidence="4">
    <location>
        <begin position="327"/>
        <end position="421"/>
    </location>
</feature>
<proteinExistence type="inferred from homology"/>
<dbReference type="InterPro" id="IPR017476">
    <property type="entry name" value="UDP-Glc/GDP-Man"/>
</dbReference>
<dbReference type="Gene3D" id="3.40.50.720">
    <property type="entry name" value="NAD(P)-binding Rossmann-like Domain"/>
    <property type="match status" value="2"/>
</dbReference>
<dbReference type="AlphaFoldDB" id="A0A9W6R526"/>
<dbReference type="InterPro" id="IPR014027">
    <property type="entry name" value="UDP-Glc/GDP-Man_DH_C"/>
</dbReference>
<dbReference type="GO" id="GO:0016628">
    <property type="term" value="F:oxidoreductase activity, acting on the CH-CH group of donors, NAD or NADP as acceptor"/>
    <property type="evidence" value="ECO:0007669"/>
    <property type="project" value="InterPro"/>
</dbReference>
<accession>A0A9W6R526</accession>
<evidence type="ECO:0000313" key="5">
    <source>
        <dbReference type="EMBL" id="GLY69254.1"/>
    </source>
</evidence>
<dbReference type="InterPro" id="IPR028359">
    <property type="entry name" value="UDP_ManNAc/GlcNAc_DH"/>
</dbReference>
<dbReference type="GO" id="GO:0051287">
    <property type="term" value="F:NAD binding"/>
    <property type="evidence" value="ECO:0007669"/>
    <property type="project" value="InterPro"/>
</dbReference>
<dbReference type="InterPro" id="IPR001732">
    <property type="entry name" value="UDP-Glc/GDP-Man_DH_N"/>
</dbReference>
<evidence type="ECO:0000256" key="1">
    <source>
        <dbReference type="ARBA" id="ARBA00023002"/>
    </source>
</evidence>
<dbReference type="GO" id="GO:0000271">
    <property type="term" value="P:polysaccharide biosynthetic process"/>
    <property type="evidence" value="ECO:0007669"/>
    <property type="project" value="InterPro"/>
</dbReference>
<dbReference type="SMART" id="SM00984">
    <property type="entry name" value="UDPG_MGDP_dh_C"/>
    <property type="match status" value="1"/>
</dbReference>
<dbReference type="SUPFAM" id="SSF51735">
    <property type="entry name" value="NAD(P)-binding Rossmann-fold domains"/>
    <property type="match status" value="1"/>
</dbReference>
<dbReference type="Proteomes" id="UP001165136">
    <property type="component" value="Unassembled WGS sequence"/>
</dbReference>
<keyword evidence="6" id="KW-1185">Reference proteome</keyword>
<dbReference type="InterPro" id="IPR036291">
    <property type="entry name" value="NAD(P)-bd_dom_sf"/>
</dbReference>
<evidence type="ECO:0000259" key="4">
    <source>
        <dbReference type="SMART" id="SM00984"/>
    </source>
</evidence>
<dbReference type="InterPro" id="IPR036220">
    <property type="entry name" value="UDP-Glc/GDP-Man_DH_C_sf"/>
</dbReference>
<keyword evidence="1" id="KW-0560">Oxidoreductase</keyword>
<dbReference type="InterPro" id="IPR008927">
    <property type="entry name" value="6-PGluconate_DH-like_C_sf"/>
</dbReference>